<dbReference type="InterPro" id="IPR050738">
    <property type="entry name" value="Sulfatase"/>
</dbReference>
<evidence type="ECO:0000256" key="2">
    <source>
        <dbReference type="SAM" id="MobiDB-lite"/>
    </source>
</evidence>
<dbReference type="InterPro" id="IPR000917">
    <property type="entry name" value="Sulfatase_N"/>
</dbReference>
<reference evidence="4 5" key="1">
    <citation type="submission" date="2017-09" db="EMBL/GenBank/DDBJ databases">
        <title>Genome sequences of Natrinema ejinorence JCM 13890T.</title>
        <authorList>
            <person name="Roh S.W."/>
            <person name="Kim Y.B."/>
            <person name="Kim J.Y."/>
        </authorList>
    </citation>
    <scope>NUCLEOTIDE SEQUENCE [LARGE SCALE GENOMIC DNA]</scope>
    <source>
        <strain evidence="4 5">JCM 13890</strain>
    </source>
</reference>
<proteinExistence type="inferred from homology"/>
<keyword evidence="5" id="KW-1185">Reference proteome</keyword>
<evidence type="ECO:0000313" key="4">
    <source>
        <dbReference type="EMBL" id="PCR91548.1"/>
    </source>
</evidence>
<feature type="region of interest" description="Disordered" evidence="2">
    <location>
        <begin position="424"/>
        <end position="444"/>
    </location>
</feature>
<comment type="caution">
    <text evidence="4">The sequence shown here is derived from an EMBL/GenBank/DDBJ whole genome shotgun (WGS) entry which is preliminary data.</text>
</comment>
<evidence type="ECO:0000313" key="5">
    <source>
        <dbReference type="Proteomes" id="UP000219689"/>
    </source>
</evidence>
<organism evidence="4 5">
    <name type="scientific">Natrinema ejinorense</name>
    <dbReference type="NCBI Taxonomy" id="373386"/>
    <lineage>
        <taxon>Archaea</taxon>
        <taxon>Methanobacteriati</taxon>
        <taxon>Methanobacteriota</taxon>
        <taxon>Stenosarchaea group</taxon>
        <taxon>Halobacteria</taxon>
        <taxon>Halobacteriales</taxon>
        <taxon>Natrialbaceae</taxon>
        <taxon>Natrinema</taxon>
    </lineage>
</organism>
<feature type="domain" description="Sulfatase N-terminal" evidence="3">
    <location>
        <begin position="2"/>
        <end position="337"/>
    </location>
</feature>
<gene>
    <name evidence="4" type="ORF">CP557_14030</name>
</gene>
<dbReference type="SUPFAM" id="SSF53649">
    <property type="entry name" value="Alkaline phosphatase-like"/>
    <property type="match status" value="1"/>
</dbReference>
<feature type="compositionally biased region" description="Acidic residues" evidence="2">
    <location>
        <begin position="425"/>
        <end position="438"/>
    </location>
</feature>
<name>A0A2A5QXF6_9EURY</name>
<evidence type="ECO:0000256" key="1">
    <source>
        <dbReference type="ARBA" id="ARBA00008779"/>
    </source>
</evidence>
<dbReference type="AlphaFoldDB" id="A0A2A5QXF6"/>
<dbReference type="OrthoDB" id="3164at2157"/>
<dbReference type="PANTHER" id="PTHR42693:SF33">
    <property type="entry name" value="ARYLSULFATASE"/>
    <property type="match status" value="1"/>
</dbReference>
<comment type="similarity">
    <text evidence="1">Belongs to the sulfatase family.</text>
</comment>
<dbReference type="EMBL" id="NXNI01000001">
    <property type="protein sequence ID" value="PCR91548.1"/>
    <property type="molecule type" value="Genomic_DNA"/>
</dbReference>
<accession>A0A2A5QXF6</accession>
<dbReference type="RefSeq" id="WP_097380485.1">
    <property type="nucleotide sequence ID" value="NZ_NXNI01000001.1"/>
</dbReference>
<sequence>MNTILITVDALRADHLGQYGYERETMPALDRLLADGTKFTNAFANGPYTRISVPSFHTSRYLAYERLDELPTIGSTVSDAGIQTAAIGTRTGFRQYEGGLMFDEFVDLGRDTYYEEANQNRGPIERLSQGTRRAAQYIGDKIPEESPVYEQAKRAYDAVLGEGFEFKGYTSAEVLTDTANDWLQKQGDDEFFLWLHYMEGHRPYGVHTNSPAYHDGVSETRIRELMKKAGTDPEAVSAAERETLIDLYDSDLRYCSQQLSRLFDELSKLDLWEETAILFSSDHGEEFGDHGKYFHRNYPYDELIHVPLITKTPEENPETISDQRELIDLAPTICALHDIETETRPFLGTNLFEGAERDVYSIGAQCSRESVTAARSNGWKYLSVGDDKSLFDLENDPTESKSVAEEHSRVVSRFERQIPTRLFESDPEQLEAPEDEVDEGHLEALGYLEVKD</sequence>
<evidence type="ECO:0000259" key="3">
    <source>
        <dbReference type="Pfam" id="PF00884"/>
    </source>
</evidence>
<dbReference type="Pfam" id="PF00884">
    <property type="entry name" value="Sulfatase"/>
    <property type="match status" value="1"/>
</dbReference>
<dbReference type="InterPro" id="IPR017850">
    <property type="entry name" value="Alkaline_phosphatase_core_sf"/>
</dbReference>
<dbReference type="Proteomes" id="UP000219689">
    <property type="component" value="Unassembled WGS sequence"/>
</dbReference>
<dbReference type="PANTHER" id="PTHR42693">
    <property type="entry name" value="ARYLSULFATASE FAMILY MEMBER"/>
    <property type="match status" value="1"/>
</dbReference>
<dbReference type="GO" id="GO:0004065">
    <property type="term" value="F:arylsulfatase activity"/>
    <property type="evidence" value="ECO:0007669"/>
    <property type="project" value="TreeGrafter"/>
</dbReference>
<dbReference type="CDD" id="cd16148">
    <property type="entry name" value="sulfatase_like"/>
    <property type="match status" value="1"/>
</dbReference>
<protein>
    <submittedName>
        <fullName evidence="4">Sulfatase</fullName>
    </submittedName>
</protein>
<dbReference type="Gene3D" id="3.40.720.10">
    <property type="entry name" value="Alkaline Phosphatase, subunit A"/>
    <property type="match status" value="1"/>
</dbReference>